<sequence length="404" mass="46444">MLYDDHTSLVACSLTCRAWLNRSRYHLHKSITHNYDEDPRLPPDFYSSCVSDFVIELDLTLLPDPTEAFTIRQNRSRVLTERDKRIEESVRNIWRTILRLTHVRNLTLRRFECWRAKPLQVALFSSAFSQITQLHLIKGFFLSRNHFSSFISLFPDLTQLHISDVHWPDSTTAEDQAIVPWRGRNLRNLTLESFPGFDPHVVRDLAAWISAIPDPSHALRNFQLSFSSGRDGTEQLPEIFRACGSSLKHLVIHLGFDSDFMQTSKQFSHRGSEEFTQIRIVEATNIHLLTELESIRFRALCLPPIIQLTDGDCAYVAHILSQITSGTVLTVEFECASSDVEDLTKRLDFRAIDTSLCRSPFDSLKEIKFIFSPEQSPSRINLDAILQKSLPKTHARSIVNLCFE</sequence>
<protein>
    <submittedName>
        <fullName evidence="1">Uncharacterized protein</fullName>
    </submittedName>
</protein>
<dbReference type="Gene3D" id="3.80.10.10">
    <property type="entry name" value="Ribonuclease Inhibitor"/>
    <property type="match status" value="1"/>
</dbReference>
<gene>
    <name evidence="1" type="ORF">NLI96_g4533</name>
</gene>
<keyword evidence="2" id="KW-1185">Reference proteome</keyword>
<evidence type="ECO:0000313" key="2">
    <source>
        <dbReference type="Proteomes" id="UP001212997"/>
    </source>
</evidence>
<dbReference type="EMBL" id="JANAWD010000134">
    <property type="protein sequence ID" value="KAJ3486040.1"/>
    <property type="molecule type" value="Genomic_DNA"/>
</dbReference>
<dbReference type="SUPFAM" id="SSF52047">
    <property type="entry name" value="RNI-like"/>
    <property type="match status" value="1"/>
</dbReference>
<accession>A0AAD5YK11</accession>
<evidence type="ECO:0000313" key="1">
    <source>
        <dbReference type="EMBL" id="KAJ3486040.1"/>
    </source>
</evidence>
<dbReference type="Proteomes" id="UP001212997">
    <property type="component" value="Unassembled WGS sequence"/>
</dbReference>
<comment type="caution">
    <text evidence="1">The sequence shown here is derived from an EMBL/GenBank/DDBJ whole genome shotgun (WGS) entry which is preliminary data.</text>
</comment>
<reference evidence="1" key="1">
    <citation type="submission" date="2022-07" db="EMBL/GenBank/DDBJ databases">
        <title>Genome Sequence of Physisporinus lineatus.</title>
        <authorList>
            <person name="Buettner E."/>
        </authorList>
    </citation>
    <scope>NUCLEOTIDE SEQUENCE</scope>
    <source>
        <strain evidence="1">VT162</strain>
    </source>
</reference>
<name>A0AAD5YK11_9APHY</name>
<proteinExistence type="predicted"/>
<dbReference type="AlphaFoldDB" id="A0AAD5YK11"/>
<dbReference type="InterPro" id="IPR032675">
    <property type="entry name" value="LRR_dom_sf"/>
</dbReference>
<organism evidence="1 2">
    <name type="scientific">Meripilus lineatus</name>
    <dbReference type="NCBI Taxonomy" id="2056292"/>
    <lineage>
        <taxon>Eukaryota</taxon>
        <taxon>Fungi</taxon>
        <taxon>Dikarya</taxon>
        <taxon>Basidiomycota</taxon>
        <taxon>Agaricomycotina</taxon>
        <taxon>Agaricomycetes</taxon>
        <taxon>Polyporales</taxon>
        <taxon>Meripilaceae</taxon>
        <taxon>Meripilus</taxon>
    </lineage>
</organism>